<dbReference type="InterPro" id="IPR037522">
    <property type="entry name" value="HD_GYP_dom"/>
</dbReference>
<evidence type="ECO:0000259" key="4">
    <source>
        <dbReference type="PROSITE" id="PS51831"/>
    </source>
</evidence>
<dbReference type="InterPro" id="IPR000014">
    <property type="entry name" value="PAS"/>
</dbReference>
<dbReference type="PANTHER" id="PTHR43155:SF2">
    <property type="entry name" value="CYCLIC DI-GMP PHOSPHODIESTERASE PA4108"/>
    <property type="match status" value="1"/>
</dbReference>
<dbReference type="SMART" id="SM00086">
    <property type="entry name" value="PAC"/>
    <property type="match status" value="3"/>
</dbReference>
<feature type="domain" description="PAC" evidence="3">
    <location>
        <begin position="271"/>
        <end position="323"/>
    </location>
</feature>
<feature type="compositionally biased region" description="Basic and acidic residues" evidence="1">
    <location>
        <begin position="1"/>
        <end position="17"/>
    </location>
</feature>
<dbReference type="PROSITE" id="PS51832">
    <property type="entry name" value="HD_GYP"/>
    <property type="match status" value="1"/>
</dbReference>
<organism evidence="6 7">
    <name type="scientific">Tectimicrobiota bacterium</name>
    <dbReference type="NCBI Taxonomy" id="2528274"/>
    <lineage>
        <taxon>Bacteria</taxon>
        <taxon>Pseudomonadati</taxon>
        <taxon>Nitrospinota/Tectimicrobiota group</taxon>
        <taxon>Candidatus Tectimicrobiota</taxon>
    </lineage>
</organism>
<feature type="domain" description="PAS" evidence="2">
    <location>
        <begin position="200"/>
        <end position="266"/>
    </location>
</feature>
<dbReference type="Pfam" id="PF13487">
    <property type="entry name" value="HD_5"/>
    <property type="match status" value="1"/>
</dbReference>
<feature type="domain" description="HD-GYP" evidence="5">
    <location>
        <begin position="458"/>
        <end position="652"/>
    </location>
</feature>
<dbReference type="Proteomes" id="UP000772181">
    <property type="component" value="Unassembled WGS sequence"/>
</dbReference>
<dbReference type="CDD" id="cd00130">
    <property type="entry name" value="PAS"/>
    <property type="match status" value="2"/>
</dbReference>
<dbReference type="SMART" id="SM00471">
    <property type="entry name" value="HDc"/>
    <property type="match status" value="1"/>
</dbReference>
<dbReference type="InterPro" id="IPR013656">
    <property type="entry name" value="PAS_4"/>
</dbReference>
<dbReference type="EMBL" id="JACQWF010000240">
    <property type="protein sequence ID" value="MBI4595777.1"/>
    <property type="molecule type" value="Genomic_DNA"/>
</dbReference>
<sequence>MKDEHKTEEQFRGKSLDLRSSVNPVREESSLTLQANGGTMEDNGRKVSRPQAANREYQSAIGGTAENKGTEKKLINEREILEMVTQCVGVGLNIISPDYRVLWVNQIIKQLSGEVEGEFCYQAYHKKTNPCHECAAREVFKTGKNRVVIEQLIVDNNGNNQWLELIATPLKDKGGNIQAVLELIVPINERKQAEEALREKEEKYRTLFEQSRDAIYITSTTGELIDANQSMSDLLGYSKEEFMNLDLFKIYADPEDRRWLRKELDEKGSVKDYYVKLRKKDGTEIDSLFTSALRHAQDGSVLWHQGIIRNITDYKLAEESVKRAEQRYRDLFEEAPVMYVITRNVDGVPIISDCNNLFLKSLGFSRDEVLEHPLDDFYTTASRKKLIDEGGCLRALKNPFIPEELELLTRTGGIIETQLNAIPEIDDDGKILGTRAMFVNIRERKRMENELKRTSQKLQKALEGSIQAISSALEIRDPYTAGHQTRVSQLACNIARELGLSEDQVEGIRLAGLVHDIGKISVPSEILTKPGRISEMEFNIMKSHCQVGYDILKSIDFPWAIAQIALQHHERLDGSGYPTGLSGKDILLEARILCVADTIEAMASHRPYRAALGIDQALKEISENRGTLYDSEVVDACMKIFYEKEFKFDKDS</sequence>
<evidence type="ECO:0000259" key="3">
    <source>
        <dbReference type="PROSITE" id="PS50113"/>
    </source>
</evidence>
<dbReference type="InterPro" id="IPR006675">
    <property type="entry name" value="HDIG_dom"/>
</dbReference>
<dbReference type="PANTHER" id="PTHR43155">
    <property type="entry name" value="CYCLIC DI-GMP PHOSPHODIESTERASE PA4108-RELATED"/>
    <property type="match status" value="1"/>
</dbReference>
<accession>A0A933GKY0</accession>
<dbReference type="InterPro" id="IPR035965">
    <property type="entry name" value="PAS-like_dom_sf"/>
</dbReference>
<dbReference type="SMART" id="SM00091">
    <property type="entry name" value="PAS"/>
    <property type="match status" value="2"/>
</dbReference>
<dbReference type="Gene3D" id="1.10.3210.10">
    <property type="entry name" value="Hypothetical protein af1432"/>
    <property type="match status" value="1"/>
</dbReference>
<feature type="region of interest" description="Disordered" evidence="1">
    <location>
        <begin position="1"/>
        <end position="51"/>
    </location>
</feature>
<evidence type="ECO:0000259" key="5">
    <source>
        <dbReference type="PROSITE" id="PS51832"/>
    </source>
</evidence>
<feature type="domain" description="PAC" evidence="3">
    <location>
        <begin position="401"/>
        <end position="453"/>
    </location>
</feature>
<dbReference type="PROSITE" id="PS51831">
    <property type="entry name" value="HD"/>
    <property type="match status" value="1"/>
</dbReference>
<dbReference type="InterPro" id="IPR000700">
    <property type="entry name" value="PAS-assoc_C"/>
</dbReference>
<dbReference type="NCBIfam" id="TIGR00277">
    <property type="entry name" value="HDIG"/>
    <property type="match status" value="1"/>
</dbReference>
<feature type="domain" description="HD" evidence="4">
    <location>
        <begin position="480"/>
        <end position="602"/>
    </location>
</feature>
<dbReference type="PROSITE" id="PS50113">
    <property type="entry name" value="PAC"/>
    <property type="match status" value="3"/>
</dbReference>
<dbReference type="InterPro" id="IPR001610">
    <property type="entry name" value="PAC"/>
</dbReference>
<comment type="caution">
    <text evidence="6">The sequence shown here is derived from an EMBL/GenBank/DDBJ whole genome shotgun (WGS) entry which is preliminary data.</text>
</comment>
<reference evidence="6" key="1">
    <citation type="submission" date="2020-07" db="EMBL/GenBank/DDBJ databases">
        <title>Huge and variable diversity of episymbiotic CPR bacteria and DPANN archaea in groundwater ecosystems.</title>
        <authorList>
            <person name="He C.Y."/>
            <person name="Keren R."/>
            <person name="Whittaker M."/>
            <person name="Farag I.F."/>
            <person name="Doudna J."/>
            <person name="Cate J.H.D."/>
            <person name="Banfield J.F."/>
        </authorList>
    </citation>
    <scope>NUCLEOTIDE SEQUENCE</scope>
    <source>
        <strain evidence="6">NC_groundwater_1482_Ag_S-0.65um_47_24</strain>
    </source>
</reference>
<dbReference type="SUPFAM" id="SSF55785">
    <property type="entry name" value="PYP-like sensor domain (PAS domain)"/>
    <property type="match status" value="3"/>
</dbReference>
<evidence type="ECO:0000259" key="2">
    <source>
        <dbReference type="PROSITE" id="PS50112"/>
    </source>
</evidence>
<proteinExistence type="predicted"/>
<dbReference type="InterPro" id="IPR006674">
    <property type="entry name" value="HD_domain"/>
</dbReference>
<dbReference type="SUPFAM" id="SSF109604">
    <property type="entry name" value="HD-domain/PDEase-like"/>
    <property type="match status" value="1"/>
</dbReference>
<evidence type="ECO:0000256" key="1">
    <source>
        <dbReference type="SAM" id="MobiDB-lite"/>
    </source>
</evidence>
<evidence type="ECO:0000313" key="7">
    <source>
        <dbReference type="Proteomes" id="UP000772181"/>
    </source>
</evidence>
<dbReference type="InterPro" id="IPR003607">
    <property type="entry name" value="HD/PDEase_dom"/>
</dbReference>
<dbReference type="PROSITE" id="PS50112">
    <property type="entry name" value="PAS"/>
    <property type="match status" value="1"/>
</dbReference>
<gene>
    <name evidence="6" type="ORF">HY730_05285</name>
</gene>
<feature type="domain" description="PAC" evidence="3">
    <location>
        <begin position="147"/>
        <end position="199"/>
    </location>
</feature>
<dbReference type="Pfam" id="PF13426">
    <property type="entry name" value="PAS_9"/>
    <property type="match status" value="2"/>
</dbReference>
<dbReference type="AlphaFoldDB" id="A0A933GKY0"/>
<name>A0A933GKY0_UNCTE</name>
<dbReference type="Pfam" id="PF08448">
    <property type="entry name" value="PAS_4"/>
    <property type="match status" value="1"/>
</dbReference>
<dbReference type="Gene3D" id="3.30.450.20">
    <property type="entry name" value="PAS domain"/>
    <property type="match status" value="3"/>
</dbReference>
<protein>
    <submittedName>
        <fullName evidence="6">PAS domain S-box protein</fullName>
    </submittedName>
</protein>
<dbReference type="NCBIfam" id="TIGR00229">
    <property type="entry name" value="sensory_box"/>
    <property type="match status" value="2"/>
</dbReference>
<evidence type="ECO:0000313" key="6">
    <source>
        <dbReference type="EMBL" id="MBI4595777.1"/>
    </source>
</evidence>
<dbReference type="CDD" id="cd00077">
    <property type="entry name" value="HDc"/>
    <property type="match status" value="1"/>
</dbReference>